<dbReference type="InterPro" id="IPR011006">
    <property type="entry name" value="CheY-like_superfamily"/>
</dbReference>
<dbReference type="Pfam" id="PF00072">
    <property type="entry name" value="Response_reg"/>
    <property type="match status" value="1"/>
</dbReference>
<dbReference type="SMART" id="SM00448">
    <property type="entry name" value="REC"/>
    <property type="match status" value="1"/>
</dbReference>
<protein>
    <submittedName>
        <fullName evidence="8">Response regulator</fullName>
    </submittedName>
</protein>
<dbReference type="InterPro" id="IPR001789">
    <property type="entry name" value="Sig_transdc_resp-reg_receiver"/>
</dbReference>
<organism evidence="8 9">
    <name type="scientific">Pedobacter endophyticus</name>
    <dbReference type="NCBI Taxonomy" id="2789740"/>
    <lineage>
        <taxon>Bacteria</taxon>
        <taxon>Pseudomonadati</taxon>
        <taxon>Bacteroidota</taxon>
        <taxon>Sphingobacteriia</taxon>
        <taxon>Sphingobacteriales</taxon>
        <taxon>Sphingobacteriaceae</taxon>
        <taxon>Pedobacter</taxon>
    </lineage>
</organism>
<dbReference type="InterPro" id="IPR018060">
    <property type="entry name" value="HTH_AraC"/>
</dbReference>
<sequence>MFYQANNHASIGTGLGLSFSKSIVELHHGEISFKSTPKADNWPGSTCFTVRLKTGKAHFNDSDFINDYHYYDDVVNYNVPQTMSVALPNNEETAHEERKYNVLVVEDNDEVRAFINSSLAQLYNIYQSVNGLKGFESAIEIIPDIIISDVMMPIMDGLELCRKLKTDERTSHIPVILLTARSAYIHQLNGFENGADAYIMKPFNLKILELNVHNLLNARETIKRKFAQVISLEPSNMIVNSTEQKFLTKIIQLIEDHIADANFDVPTLASAIGMSQPVLYKKLRALTDLSVNDFIKSIRLKRAAQLLQQNAGNISEVAYAVGFNDRKYFSIEFKKHFGKSPRDFMQEQKA</sequence>
<reference evidence="8 9" key="1">
    <citation type="submission" date="2020-11" db="EMBL/GenBank/DDBJ databases">
        <title>Pedobacter endophytica, an endophytic bacteria isolated form Carex pumila.</title>
        <authorList>
            <person name="Peng Y."/>
            <person name="Jiang L."/>
            <person name="Lee J."/>
        </authorList>
    </citation>
    <scope>NUCLEOTIDE SEQUENCE [LARGE SCALE GENOMIC DNA]</scope>
    <source>
        <strain evidence="8 9">JBR3-12</strain>
    </source>
</reference>
<keyword evidence="2" id="KW-0805">Transcription regulation</keyword>
<evidence type="ECO:0000259" key="6">
    <source>
        <dbReference type="PROSITE" id="PS01124"/>
    </source>
</evidence>
<dbReference type="Gene3D" id="3.30.565.10">
    <property type="entry name" value="Histidine kinase-like ATPase, C-terminal domain"/>
    <property type="match status" value="1"/>
</dbReference>
<dbReference type="CDD" id="cd17574">
    <property type="entry name" value="REC_OmpR"/>
    <property type="match status" value="1"/>
</dbReference>
<dbReference type="KEGG" id="pex:IZT61_18235"/>
<keyword evidence="4" id="KW-0804">Transcription</keyword>
<keyword evidence="9" id="KW-1185">Reference proteome</keyword>
<dbReference type="PANTHER" id="PTHR43547:SF2">
    <property type="entry name" value="HYBRID SIGNAL TRANSDUCTION HISTIDINE KINASE C"/>
    <property type="match status" value="1"/>
</dbReference>
<dbReference type="PROSITE" id="PS50110">
    <property type="entry name" value="RESPONSE_REGULATORY"/>
    <property type="match status" value="1"/>
</dbReference>
<dbReference type="GO" id="GO:0043565">
    <property type="term" value="F:sequence-specific DNA binding"/>
    <property type="evidence" value="ECO:0007669"/>
    <property type="project" value="InterPro"/>
</dbReference>
<evidence type="ECO:0000256" key="3">
    <source>
        <dbReference type="ARBA" id="ARBA00023125"/>
    </source>
</evidence>
<dbReference type="AlphaFoldDB" id="A0A7S9KY52"/>
<proteinExistence type="predicted"/>
<gene>
    <name evidence="8" type="ORF">IZT61_18235</name>
</gene>
<dbReference type="InterPro" id="IPR009057">
    <property type="entry name" value="Homeodomain-like_sf"/>
</dbReference>
<dbReference type="Pfam" id="PF12833">
    <property type="entry name" value="HTH_18"/>
    <property type="match status" value="1"/>
</dbReference>
<dbReference type="InterPro" id="IPR018062">
    <property type="entry name" value="HTH_AraC-typ_CS"/>
</dbReference>
<name>A0A7S9KY52_9SPHI</name>
<evidence type="ECO:0000256" key="5">
    <source>
        <dbReference type="PROSITE-ProRule" id="PRU00169"/>
    </source>
</evidence>
<feature type="modified residue" description="4-aspartylphosphate" evidence="5">
    <location>
        <position position="149"/>
    </location>
</feature>
<dbReference type="GO" id="GO:0003700">
    <property type="term" value="F:DNA-binding transcription factor activity"/>
    <property type="evidence" value="ECO:0007669"/>
    <property type="project" value="InterPro"/>
</dbReference>
<dbReference type="SUPFAM" id="SSF55874">
    <property type="entry name" value="ATPase domain of HSP90 chaperone/DNA topoisomerase II/histidine kinase"/>
    <property type="match status" value="1"/>
</dbReference>
<dbReference type="EMBL" id="CP064939">
    <property type="protein sequence ID" value="QPH38979.1"/>
    <property type="molecule type" value="Genomic_DNA"/>
</dbReference>
<dbReference type="Pfam" id="PF02518">
    <property type="entry name" value="HATPase_c"/>
    <property type="match status" value="1"/>
</dbReference>
<keyword evidence="3" id="KW-0238">DNA-binding</keyword>
<feature type="domain" description="Response regulatory" evidence="7">
    <location>
        <begin position="101"/>
        <end position="216"/>
    </location>
</feature>
<evidence type="ECO:0000256" key="4">
    <source>
        <dbReference type="ARBA" id="ARBA00023163"/>
    </source>
</evidence>
<dbReference type="Proteomes" id="UP000594759">
    <property type="component" value="Chromosome"/>
</dbReference>
<evidence type="ECO:0000256" key="1">
    <source>
        <dbReference type="ARBA" id="ARBA00022553"/>
    </source>
</evidence>
<dbReference type="Gene3D" id="1.10.10.60">
    <property type="entry name" value="Homeodomain-like"/>
    <property type="match status" value="1"/>
</dbReference>
<feature type="domain" description="HTH araC/xylS-type" evidence="6">
    <location>
        <begin position="248"/>
        <end position="347"/>
    </location>
</feature>
<evidence type="ECO:0000313" key="9">
    <source>
        <dbReference type="Proteomes" id="UP000594759"/>
    </source>
</evidence>
<dbReference type="PANTHER" id="PTHR43547">
    <property type="entry name" value="TWO-COMPONENT HISTIDINE KINASE"/>
    <property type="match status" value="1"/>
</dbReference>
<dbReference type="PRINTS" id="PR00032">
    <property type="entry name" value="HTHARAC"/>
</dbReference>
<dbReference type="SUPFAM" id="SSF46689">
    <property type="entry name" value="Homeodomain-like"/>
    <property type="match status" value="1"/>
</dbReference>
<dbReference type="SUPFAM" id="SSF52172">
    <property type="entry name" value="CheY-like"/>
    <property type="match status" value="1"/>
</dbReference>
<dbReference type="PROSITE" id="PS00041">
    <property type="entry name" value="HTH_ARAC_FAMILY_1"/>
    <property type="match status" value="1"/>
</dbReference>
<dbReference type="InterPro" id="IPR020449">
    <property type="entry name" value="Tscrpt_reg_AraC-type_HTH"/>
</dbReference>
<keyword evidence="1 5" id="KW-0597">Phosphoprotein</keyword>
<dbReference type="Gene3D" id="3.40.50.2300">
    <property type="match status" value="1"/>
</dbReference>
<dbReference type="SMART" id="SM00342">
    <property type="entry name" value="HTH_ARAC"/>
    <property type="match status" value="1"/>
</dbReference>
<evidence type="ECO:0000259" key="7">
    <source>
        <dbReference type="PROSITE" id="PS50110"/>
    </source>
</evidence>
<evidence type="ECO:0000256" key="2">
    <source>
        <dbReference type="ARBA" id="ARBA00023015"/>
    </source>
</evidence>
<accession>A0A7S9KY52</accession>
<dbReference type="GO" id="GO:0000155">
    <property type="term" value="F:phosphorelay sensor kinase activity"/>
    <property type="evidence" value="ECO:0007669"/>
    <property type="project" value="TreeGrafter"/>
</dbReference>
<dbReference type="InterPro" id="IPR036890">
    <property type="entry name" value="HATPase_C_sf"/>
</dbReference>
<evidence type="ECO:0000313" key="8">
    <source>
        <dbReference type="EMBL" id="QPH38979.1"/>
    </source>
</evidence>
<dbReference type="PROSITE" id="PS01124">
    <property type="entry name" value="HTH_ARAC_FAMILY_2"/>
    <property type="match status" value="1"/>
</dbReference>
<dbReference type="InterPro" id="IPR003594">
    <property type="entry name" value="HATPase_dom"/>
</dbReference>